<reference evidence="2" key="1">
    <citation type="journal article" date="2016" name="Front. Microbiol.">
        <title>Genome Sequence of the Piezophilic, Mesophilic Sulfate-Reducing Bacterium Desulfovibrio indicus J2T.</title>
        <authorList>
            <person name="Cao J."/>
            <person name="Maignien L."/>
            <person name="Shao Z."/>
            <person name="Alain K."/>
            <person name="Jebbar M."/>
        </authorList>
    </citation>
    <scope>NUCLEOTIDE SEQUENCE</scope>
    <source>
        <strain evidence="2">JCM 32048</strain>
    </source>
</reference>
<evidence type="ECO:0000259" key="1">
    <source>
        <dbReference type="Pfam" id="PF11972"/>
    </source>
</evidence>
<evidence type="ECO:0000313" key="2">
    <source>
        <dbReference type="EMBL" id="GJD65746.1"/>
    </source>
</evidence>
<dbReference type="AlphaFoldDB" id="A0AA37HGQ1"/>
<keyword evidence="3" id="KW-1185">Reference proteome</keyword>
<dbReference type="InterPro" id="IPR021068">
    <property type="entry name" value="HTH_DNA-bd"/>
</dbReference>
<organism evidence="2 3">
    <name type="scientific">Methylobacterium frigidaeris</name>
    <dbReference type="NCBI Taxonomy" id="2038277"/>
    <lineage>
        <taxon>Bacteria</taxon>
        <taxon>Pseudomonadati</taxon>
        <taxon>Pseudomonadota</taxon>
        <taxon>Alphaproteobacteria</taxon>
        <taxon>Hyphomicrobiales</taxon>
        <taxon>Methylobacteriaceae</taxon>
        <taxon>Methylobacterium</taxon>
    </lineage>
</organism>
<dbReference type="EMBL" id="BPQJ01000046">
    <property type="protein sequence ID" value="GJD65746.1"/>
    <property type="molecule type" value="Genomic_DNA"/>
</dbReference>
<accession>A0AA37HGQ1</accession>
<sequence>MRDHDRWMVARDALLLKVRGRRESSSLPRLVDLVLARALVSAGTIADELGVTPRAAQTLVADLGLRELTGRERYRAWGIL</sequence>
<proteinExistence type="predicted"/>
<protein>
    <recommendedName>
        <fullName evidence="1">HTH DNA binding domain-containing protein</fullName>
    </recommendedName>
</protein>
<dbReference type="Proteomes" id="UP001055286">
    <property type="component" value="Unassembled WGS sequence"/>
</dbReference>
<dbReference type="Pfam" id="PF11972">
    <property type="entry name" value="HTH_13"/>
    <property type="match status" value="1"/>
</dbReference>
<gene>
    <name evidence="2" type="ORF">MPEAHAMD_5941</name>
</gene>
<comment type="caution">
    <text evidence="2">The sequence shown here is derived from an EMBL/GenBank/DDBJ whole genome shotgun (WGS) entry which is preliminary data.</text>
</comment>
<name>A0AA37HGQ1_9HYPH</name>
<reference evidence="2" key="2">
    <citation type="submission" date="2021-08" db="EMBL/GenBank/DDBJ databases">
        <authorList>
            <person name="Tani A."/>
            <person name="Ola A."/>
            <person name="Ogura Y."/>
            <person name="Katsura K."/>
            <person name="Hayashi T."/>
        </authorList>
    </citation>
    <scope>NUCLEOTIDE SEQUENCE</scope>
    <source>
        <strain evidence="2">JCM 32048</strain>
    </source>
</reference>
<feature type="domain" description="HTH DNA binding" evidence="1">
    <location>
        <begin position="27"/>
        <end position="80"/>
    </location>
</feature>
<evidence type="ECO:0000313" key="3">
    <source>
        <dbReference type="Proteomes" id="UP001055286"/>
    </source>
</evidence>